<evidence type="ECO:0000259" key="7">
    <source>
        <dbReference type="Pfam" id="PF14237"/>
    </source>
</evidence>
<evidence type="ECO:0000256" key="1">
    <source>
        <dbReference type="ARBA" id="ARBA00004141"/>
    </source>
</evidence>
<comment type="subcellular location">
    <subcellularLocation>
        <location evidence="1">Membrane</location>
        <topology evidence="1">Multi-pass membrane protein</topology>
    </subcellularLocation>
</comment>
<evidence type="ECO:0000256" key="2">
    <source>
        <dbReference type="ARBA" id="ARBA00022692"/>
    </source>
</evidence>
<reference evidence="8 9" key="1">
    <citation type="submission" date="2024-09" db="EMBL/GenBank/DDBJ databases">
        <authorList>
            <person name="Sun Q."/>
            <person name="Mori K."/>
        </authorList>
    </citation>
    <scope>NUCLEOTIDE SEQUENCE [LARGE SCALE GENOMIC DNA]</scope>
    <source>
        <strain evidence="8 9">KCTC 23076</strain>
    </source>
</reference>
<dbReference type="Pfam" id="PF14237">
    <property type="entry name" value="GYF_2"/>
    <property type="match status" value="1"/>
</dbReference>
<keyword evidence="3 5" id="KW-1133">Transmembrane helix</keyword>
<organism evidence="8 9">
    <name type="scientific">Lysobacter korlensis</name>
    <dbReference type="NCBI Taxonomy" id="553636"/>
    <lineage>
        <taxon>Bacteria</taxon>
        <taxon>Pseudomonadati</taxon>
        <taxon>Pseudomonadota</taxon>
        <taxon>Gammaproteobacteria</taxon>
        <taxon>Lysobacterales</taxon>
        <taxon>Lysobacteraceae</taxon>
        <taxon>Lysobacter</taxon>
    </lineage>
</organism>
<gene>
    <name evidence="8" type="ORF">ACFFGH_32490</name>
</gene>
<feature type="transmembrane region" description="Helical" evidence="5">
    <location>
        <begin position="122"/>
        <end position="141"/>
    </location>
</feature>
<keyword evidence="9" id="KW-1185">Reference proteome</keyword>
<comment type="caution">
    <text evidence="8">The sequence shown here is derived from an EMBL/GenBank/DDBJ whole genome shotgun (WGS) entry which is preliminary data.</text>
</comment>
<feature type="transmembrane region" description="Helical" evidence="5">
    <location>
        <begin position="161"/>
        <end position="181"/>
    </location>
</feature>
<feature type="domain" description="GYF" evidence="7">
    <location>
        <begin position="17"/>
        <end position="49"/>
    </location>
</feature>
<sequence>MSENWFYQAGGKARASTLDGLIGLMRNGLIDSHTPVWQEGFANWKPLGEALPEIAGSGAAVPPPHMPPVDRPARLPHEDPFRSESVTAAASPALPKLAVEDDGWQDTSPHPWRRYFARMIDITVFSASVGLLLGSVLATVAPALHEKIFYDMIGDNRAADAIFSTLIVVPVLALLTGLFGTSLGKFFMGVRLTLLDGRPIGVPAAFGREFSVYFRGLGLGIPLVVLLTLVSSHNRLKTDGVAPWDRDRPWVVTYRPDGAVQVLLVITGLVIWAAVFGFILTL</sequence>
<keyword evidence="4 5" id="KW-0472">Membrane</keyword>
<keyword evidence="2 5" id="KW-0812">Transmembrane</keyword>
<protein>
    <submittedName>
        <fullName evidence="8">RDD family protein</fullName>
    </submittedName>
</protein>
<name>A0ABV6S370_9GAMM</name>
<evidence type="ECO:0000256" key="3">
    <source>
        <dbReference type="ARBA" id="ARBA00022989"/>
    </source>
</evidence>
<dbReference type="EMBL" id="JBHLTG010000015">
    <property type="protein sequence ID" value="MFC0682573.1"/>
    <property type="molecule type" value="Genomic_DNA"/>
</dbReference>
<evidence type="ECO:0000256" key="4">
    <source>
        <dbReference type="ARBA" id="ARBA00023136"/>
    </source>
</evidence>
<evidence type="ECO:0000259" key="6">
    <source>
        <dbReference type="Pfam" id="PF06271"/>
    </source>
</evidence>
<feature type="transmembrane region" description="Helical" evidence="5">
    <location>
        <begin position="258"/>
        <end position="280"/>
    </location>
</feature>
<evidence type="ECO:0000256" key="5">
    <source>
        <dbReference type="SAM" id="Phobius"/>
    </source>
</evidence>
<dbReference type="InterPro" id="IPR010432">
    <property type="entry name" value="RDD"/>
</dbReference>
<proteinExistence type="predicted"/>
<dbReference type="RefSeq" id="WP_386676712.1">
    <property type="nucleotide sequence ID" value="NZ_JBHLTG010000015.1"/>
</dbReference>
<dbReference type="Pfam" id="PF06271">
    <property type="entry name" value="RDD"/>
    <property type="match status" value="1"/>
</dbReference>
<evidence type="ECO:0000313" key="9">
    <source>
        <dbReference type="Proteomes" id="UP001589896"/>
    </source>
</evidence>
<feature type="transmembrane region" description="Helical" evidence="5">
    <location>
        <begin position="212"/>
        <end position="230"/>
    </location>
</feature>
<accession>A0ABV6S370</accession>
<dbReference type="Proteomes" id="UP001589896">
    <property type="component" value="Unassembled WGS sequence"/>
</dbReference>
<evidence type="ECO:0000313" key="8">
    <source>
        <dbReference type="EMBL" id="MFC0682573.1"/>
    </source>
</evidence>
<feature type="domain" description="RDD" evidence="6">
    <location>
        <begin position="109"/>
        <end position="228"/>
    </location>
</feature>
<dbReference type="InterPro" id="IPR025640">
    <property type="entry name" value="GYF_2"/>
</dbReference>